<dbReference type="EMBL" id="WVIC01000001">
    <property type="protein sequence ID" value="NCJ05084.1"/>
    <property type="molecule type" value="Genomic_DNA"/>
</dbReference>
<dbReference type="AlphaFoldDB" id="A0A8K2AC49"/>
<organism evidence="2 3">
    <name type="scientific">Petrachloros mirabilis ULC683</name>
    <dbReference type="NCBI Taxonomy" id="2781853"/>
    <lineage>
        <taxon>Bacteria</taxon>
        <taxon>Bacillati</taxon>
        <taxon>Cyanobacteriota</taxon>
        <taxon>Cyanophyceae</taxon>
        <taxon>Synechococcales</taxon>
        <taxon>Petrachlorosaceae</taxon>
        <taxon>Petrachloros</taxon>
        <taxon>Petrachloros mirabilis</taxon>
    </lineage>
</organism>
<reference evidence="2" key="1">
    <citation type="submission" date="2019-12" db="EMBL/GenBank/DDBJ databases">
        <title>High-Quality draft genome sequences of three cyanobacteria isolated from the limestone walls of the Old Cathedral of Coimbra.</title>
        <authorList>
            <person name="Tiago I."/>
            <person name="Soares F."/>
            <person name="Portugal A."/>
        </authorList>
    </citation>
    <scope>NUCLEOTIDE SEQUENCE [LARGE SCALE GENOMIC DNA]</scope>
    <source>
        <strain evidence="2">C</strain>
    </source>
</reference>
<gene>
    <name evidence="2" type="ORF">GS597_00830</name>
</gene>
<feature type="transmembrane region" description="Helical" evidence="1">
    <location>
        <begin position="85"/>
        <end position="110"/>
    </location>
</feature>
<accession>A0A8K2AC49</accession>
<keyword evidence="1" id="KW-0472">Membrane</keyword>
<keyword evidence="3" id="KW-1185">Reference proteome</keyword>
<keyword evidence="1" id="KW-0812">Transmembrane</keyword>
<proteinExistence type="predicted"/>
<sequence length="141" mass="16487">MLVLPAKAVKVDLDAVYPCPCRRQGSLLPIALTEAFGCDRCQQIFVIKPDGHTLEQLSGHYPYKRLWYWNGQNWQALRQKTGEQLWVFGLGLAFLVVLPLIFWLLLAFQMRFSEDLVLWLFVTATLMICLFFVSWSFWARR</sequence>
<feature type="transmembrane region" description="Helical" evidence="1">
    <location>
        <begin position="116"/>
        <end position="138"/>
    </location>
</feature>
<dbReference type="Proteomes" id="UP000607397">
    <property type="component" value="Unassembled WGS sequence"/>
</dbReference>
<evidence type="ECO:0000256" key="1">
    <source>
        <dbReference type="SAM" id="Phobius"/>
    </source>
</evidence>
<name>A0A8K2AC49_9CYAN</name>
<evidence type="ECO:0000313" key="2">
    <source>
        <dbReference type="EMBL" id="NCJ05084.1"/>
    </source>
</evidence>
<protein>
    <submittedName>
        <fullName evidence="2">Uncharacterized protein</fullName>
    </submittedName>
</protein>
<comment type="caution">
    <text evidence="2">The sequence shown here is derived from an EMBL/GenBank/DDBJ whole genome shotgun (WGS) entry which is preliminary data.</text>
</comment>
<keyword evidence="1" id="KW-1133">Transmembrane helix</keyword>
<evidence type="ECO:0000313" key="3">
    <source>
        <dbReference type="Proteomes" id="UP000607397"/>
    </source>
</evidence>